<keyword evidence="1" id="KW-0028">Amino-acid biosynthesis</keyword>
<dbReference type="GO" id="GO:0047769">
    <property type="term" value="F:arogenate dehydratase activity"/>
    <property type="evidence" value="ECO:0007669"/>
    <property type="project" value="TreeGrafter"/>
</dbReference>
<comment type="pathway">
    <text evidence="5">Amino-acid biosynthesis.</text>
</comment>
<dbReference type="EMBL" id="JACBKZ010000010">
    <property type="protein sequence ID" value="KAF5940685.1"/>
    <property type="molecule type" value="Genomic_DNA"/>
</dbReference>
<name>A0A7J7GKB9_CAMSI</name>
<dbReference type="Proteomes" id="UP000593564">
    <property type="component" value="Unassembled WGS sequence"/>
</dbReference>
<dbReference type="GO" id="GO:0009507">
    <property type="term" value="C:chloroplast"/>
    <property type="evidence" value="ECO:0007669"/>
    <property type="project" value="TreeGrafter"/>
</dbReference>
<dbReference type="GO" id="GO:0009094">
    <property type="term" value="P:L-phenylalanine biosynthetic process"/>
    <property type="evidence" value="ECO:0007669"/>
    <property type="project" value="UniProtKB-KW"/>
</dbReference>
<dbReference type="SUPFAM" id="SSF53850">
    <property type="entry name" value="Periplasmic binding protein-like II"/>
    <property type="match status" value="1"/>
</dbReference>
<keyword evidence="8" id="KW-1185">Reference proteome</keyword>
<sequence length="204" mass="22158">MDAHTCFNHADNKPHSSGLTVPVLLGVGDQLRWQPAHAYTHGSHIFLGGSLSSAPLFPGSALCEATVGMGWPIRIVVLHISGEVKLAIRHCLLANHGIKVQDLRQVLLSHPQFVAFHKLNDIGAVASSTATRIYGMNILAEDIQDDSDNVTQFLVLAREPIIPGTDRLFKEIATFLRVLGSYPADISMSRMNVEALDFVITQGS</sequence>
<keyword evidence="2" id="KW-0057">Aromatic amino acid biosynthesis</keyword>
<evidence type="ECO:0000259" key="6">
    <source>
        <dbReference type="Pfam" id="PF00800"/>
    </source>
</evidence>
<protein>
    <recommendedName>
        <fullName evidence="6">Prephenate dehydratase domain-containing protein</fullName>
    </recommendedName>
</protein>
<dbReference type="AlphaFoldDB" id="A0A7J7GKB9"/>
<dbReference type="PANTHER" id="PTHR21022:SF42">
    <property type="entry name" value="AROGENATE DEHYDRATASE_PREPHENATE DEHYDRATASE 2, CHLOROPLASTIC"/>
    <property type="match status" value="1"/>
</dbReference>
<dbReference type="Pfam" id="PF00800">
    <property type="entry name" value="PDT"/>
    <property type="match status" value="1"/>
</dbReference>
<evidence type="ECO:0000256" key="3">
    <source>
        <dbReference type="ARBA" id="ARBA00023222"/>
    </source>
</evidence>
<feature type="domain" description="Prephenate dehydratase" evidence="6">
    <location>
        <begin position="118"/>
        <end position="159"/>
    </location>
</feature>
<dbReference type="InterPro" id="IPR001086">
    <property type="entry name" value="Preph_deHydtase"/>
</dbReference>
<accession>A0A7J7GKB9</accession>
<gene>
    <name evidence="7" type="ORF">HYC85_021852</name>
</gene>
<reference evidence="7 8" key="2">
    <citation type="submission" date="2020-07" db="EMBL/GenBank/DDBJ databases">
        <title>Genome assembly of wild tea tree DASZ reveals pedigree and selection history of tea varieties.</title>
        <authorList>
            <person name="Zhang W."/>
        </authorList>
    </citation>
    <scope>NUCLEOTIDE SEQUENCE [LARGE SCALE GENOMIC DNA]</scope>
    <source>
        <strain evidence="8">cv. G240</strain>
        <tissue evidence="7">Leaf</tissue>
    </source>
</reference>
<proteinExistence type="predicted"/>
<dbReference type="GO" id="GO:0004664">
    <property type="term" value="F:prephenate dehydratase activity"/>
    <property type="evidence" value="ECO:0007669"/>
    <property type="project" value="InterPro"/>
</dbReference>
<evidence type="ECO:0000256" key="2">
    <source>
        <dbReference type="ARBA" id="ARBA00023141"/>
    </source>
</evidence>
<evidence type="ECO:0000256" key="1">
    <source>
        <dbReference type="ARBA" id="ARBA00022605"/>
    </source>
</evidence>
<evidence type="ECO:0000256" key="4">
    <source>
        <dbReference type="ARBA" id="ARBA00023239"/>
    </source>
</evidence>
<dbReference type="Gene3D" id="3.40.190.10">
    <property type="entry name" value="Periplasmic binding protein-like II"/>
    <property type="match status" value="1"/>
</dbReference>
<evidence type="ECO:0000256" key="5">
    <source>
        <dbReference type="ARBA" id="ARBA00029440"/>
    </source>
</evidence>
<comment type="caution">
    <text evidence="7">The sequence shown here is derived from an EMBL/GenBank/DDBJ whole genome shotgun (WGS) entry which is preliminary data.</text>
</comment>
<keyword evidence="3" id="KW-0584">Phenylalanine biosynthesis</keyword>
<evidence type="ECO:0000313" key="8">
    <source>
        <dbReference type="Proteomes" id="UP000593564"/>
    </source>
</evidence>
<reference evidence="8" key="1">
    <citation type="journal article" date="2020" name="Nat. Commun.">
        <title>Genome assembly of wild tea tree DASZ reveals pedigree and selection history of tea varieties.</title>
        <authorList>
            <person name="Zhang W."/>
            <person name="Zhang Y."/>
            <person name="Qiu H."/>
            <person name="Guo Y."/>
            <person name="Wan H."/>
            <person name="Zhang X."/>
            <person name="Scossa F."/>
            <person name="Alseekh S."/>
            <person name="Zhang Q."/>
            <person name="Wang P."/>
            <person name="Xu L."/>
            <person name="Schmidt M.H."/>
            <person name="Jia X."/>
            <person name="Li D."/>
            <person name="Zhu A."/>
            <person name="Guo F."/>
            <person name="Chen W."/>
            <person name="Ni D."/>
            <person name="Usadel B."/>
            <person name="Fernie A.R."/>
            <person name="Wen W."/>
        </authorList>
    </citation>
    <scope>NUCLEOTIDE SEQUENCE [LARGE SCALE GENOMIC DNA]</scope>
    <source>
        <strain evidence="8">cv. G240</strain>
    </source>
</reference>
<evidence type="ECO:0000313" key="7">
    <source>
        <dbReference type="EMBL" id="KAF5940685.1"/>
    </source>
</evidence>
<organism evidence="7 8">
    <name type="scientific">Camellia sinensis</name>
    <name type="common">Tea plant</name>
    <name type="synonym">Thea sinensis</name>
    <dbReference type="NCBI Taxonomy" id="4442"/>
    <lineage>
        <taxon>Eukaryota</taxon>
        <taxon>Viridiplantae</taxon>
        <taxon>Streptophyta</taxon>
        <taxon>Embryophyta</taxon>
        <taxon>Tracheophyta</taxon>
        <taxon>Spermatophyta</taxon>
        <taxon>Magnoliopsida</taxon>
        <taxon>eudicotyledons</taxon>
        <taxon>Gunneridae</taxon>
        <taxon>Pentapetalae</taxon>
        <taxon>asterids</taxon>
        <taxon>Ericales</taxon>
        <taxon>Theaceae</taxon>
        <taxon>Camellia</taxon>
    </lineage>
</organism>
<keyword evidence="4" id="KW-0456">Lyase</keyword>
<dbReference type="PANTHER" id="PTHR21022">
    <property type="entry name" value="PREPHENATE DEHYDRATASE P PROTEIN"/>
    <property type="match status" value="1"/>
</dbReference>